<dbReference type="InterPro" id="IPR025748">
    <property type="entry name" value="PrcB_C_dom"/>
</dbReference>
<dbReference type="EMBL" id="QLST01000006">
    <property type="protein sequence ID" value="RBA28579.1"/>
    <property type="molecule type" value="Genomic_DNA"/>
</dbReference>
<feature type="chain" id="PRO_5016951305" description="PrcB C-terminal domain-containing protein" evidence="1">
    <location>
        <begin position="20"/>
        <end position="142"/>
    </location>
</feature>
<dbReference type="Pfam" id="PF14343">
    <property type="entry name" value="PrcB_C"/>
    <property type="match status" value="1"/>
</dbReference>
<proteinExistence type="predicted"/>
<name>A0A365P213_9FLAO</name>
<feature type="signal peptide" evidence="1">
    <location>
        <begin position="1"/>
        <end position="19"/>
    </location>
</feature>
<keyword evidence="4" id="KW-1185">Reference proteome</keyword>
<protein>
    <recommendedName>
        <fullName evidence="2">PrcB C-terminal domain-containing protein</fullName>
    </recommendedName>
</protein>
<reference evidence="3 4" key="1">
    <citation type="submission" date="2018-06" db="EMBL/GenBank/DDBJ databases">
        <title>Flavobacterium tibetense sp. nov., isolated from a wetland YonghuCo on Tibetan Plateau.</title>
        <authorList>
            <person name="Xing P."/>
            <person name="Phurbu D."/>
            <person name="Lu H."/>
        </authorList>
    </citation>
    <scope>NUCLEOTIDE SEQUENCE [LARGE SCALE GENOMIC DNA]</scope>
    <source>
        <strain evidence="3 4">YH5</strain>
    </source>
</reference>
<evidence type="ECO:0000256" key="1">
    <source>
        <dbReference type="SAM" id="SignalP"/>
    </source>
</evidence>
<keyword evidence="1" id="KW-0732">Signal</keyword>
<gene>
    <name evidence="3" type="ORF">DPN68_06070</name>
</gene>
<dbReference type="OrthoDB" id="1377159at2"/>
<organism evidence="3 4">
    <name type="scientific">Flavobacterium tibetense</name>
    <dbReference type="NCBI Taxonomy" id="2233533"/>
    <lineage>
        <taxon>Bacteria</taxon>
        <taxon>Pseudomonadati</taxon>
        <taxon>Bacteroidota</taxon>
        <taxon>Flavobacteriia</taxon>
        <taxon>Flavobacteriales</taxon>
        <taxon>Flavobacteriaceae</taxon>
        <taxon>Flavobacterium</taxon>
    </lineage>
</organism>
<dbReference type="PROSITE" id="PS51257">
    <property type="entry name" value="PROKAR_LIPOPROTEIN"/>
    <property type="match status" value="1"/>
</dbReference>
<sequence>MKKLVLLSGIILFACNATSKLNSNDFSVILQGEYGGKEEKRHEIITNNNDFINSIESFPITEEELSKLISIDFSQHNVIIVHAGQKNNGGYSITIDRVEVIKNELLVYVKESGPKKGENVTMALTNPYCLATIPKAKKVIIK</sequence>
<evidence type="ECO:0000313" key="3">
    <source>
        <dbReference type="EMBL" id="RBA28579.1"/>
    </source>
</evidence>
<feature type="domain" description="PrcB C-terminal" evidence="2">
    <location>
        <begin position="78"/>
        <end position="134"/>
    </location>
</feature>
<dbReference type="Proteomes" id="UP000253319">
    <property type="component" value="Unassembled WGS sequence"/>
</dbReference>
<dbReference type="RefSeq" id="WP_113988760.1">
    <property type="nucleotide sequence ID" value="NZ_QLST01000006.1"/>
</dbReference>
<evidence type="ECO:0000313" key="4">
    <source>
        <dbReference type="Proteomes" id="UP000253319"/>
    </source>
</evidence>
<comment type="caution">
    <text evidence="3">The sequence shown here is derived from an EMBL/GenBank/DDBJ whole genome shotgun (WGS) entry which is preliminary data.</text>
</comment>
<evidence type="ECO:0000259" key="2">
    <source>
        <dbReference type="Pfam" id="PF14343"/>
    </source>
</evidence>
<accession>A0A365P213</accession>
<dbReference type="AlphaFoldDB" id="A0A365P213"/>